<protein>
    <recommendedName>
        <fullName evidence="4">Delta-60 repeat domain-containing protein</fullName>
    </recommendedName>
</protein>
<keyword evidence="1" id="KW-0732">Signal</keyword>
<dbReference type="OrthoDB" id="9805017at2"/>
<evidence type="ECO:0000313" key="2">
    <source>
        <dbReference type="EMBL" id="AVP98643.1"/>
    </source>
</evidence>
<dbReference type="Gene3D" id="2.80.10.50">
    <property type="match status" value="2"/>
</dbReference>
<dbReference type="SUPFAM" id="SSF101898">
    <property type="entry name" value="NHL repeat"/>
    <property type="match status" value="1"/>
</dbReference>
<feature type="chain" id="PRO_5015171173" description="Delta-60 repeat domain-containing protein" evidence="1">
    <location>
        <begin position="24"/>
        <end position="477"/>
    </location>
</feature>
<dbReference type="InterPro" id="IPR013431">
    <property type="entry name" value="Delta_60_rpt"/>
</dbReference>
<name>A0A2P1PUX4_9GAMM</name>
<feature type="signal peptide" evidence="1">
    <location>
        <begin position="1"/>
        <end position="23"/>
    </location>
</feature>
<dbReference type="NCBIfam" id="TIGR02608">
    <property type="entry name" value="delta_60_rpt"/>
    <property type="match status" value="6"/>
</dbReference>
<evidence type="ECO:0000313" key="3">
    <source>
        <dbReference type="Proteomes" id="UP000241074"/>
    </source>
</evidence>
<dbReference type="Pfam" id="PF17164">
    <property type="entry name" value="DUF5122"/>
    <property type="match status" value="2"/>
</dbReference>
<dbReference type="KEGG" id="xba:C7S18_16255"/>
<gene>
    <name evidence="2" type="ORF">C7S18_16255</name>
</gene>
<evidence type="ECO:0008006" key="4">
    <source>
        <dbReference type="Google" id="ProtNLM"/>
    </source>
</evidence>
<reference evidence="2 3" key="1">
    <citation type="submission" date="2018-03" db="EMBL/GenBank/DDBJ databases">
        <title>Ahniella affigens gen. nov., sp. nov., a gammaproteobacterium isolated from sandy soil near a stream.</title>
        <authorList>
            <person name="Ko Y."/>
            <person name="Kim J.-H."/>
        </authorList>
    </citation>
    <scope>NUCLEOTIDE SEQUENCE [LARGE SCALE GENOMIC DNA]</scope>
    <source>
        <strain evidence="2 3">D13</strain>
    </source>
</reference>
<keyword evidence="3" id="KW-1185">Reference proteome</keyword>
<accession>A0A2P1PUX4</accession>
<organism evidence="2 3">
    <name type="scientific">Ahniella affigens</name>
    <dbReference type="NCBI Taxonomy" id="2021234"/>
    <lineage>
        <taxon>Bacteria</taxon>
        <taxon>Pseudomonadati</taxon>
        <taxon>Pseudomonadota</taxon>
        <taxon>Gammaproteobacteria</taxon>
        <taxon>Lysobacterales</taxon>
        <taxon>Rhodanobacteraceae</taxon>
        <taxon>Ahniella</taxon>
    </lineage>
</organism>
<dbReference type="Proteomes" id="UP000241074">
    <property type="component" value="Chromosome"/>
</dbReference>
<reference evidence="2 3" key="2">
    <citation type="submission" date="2018-03" db="EMBL/GenBank/DDBJ databases">
        <authorList>
            <person name="Keele B.F."/>
        </authorList>
    </citation>
    <scope>NUCLEOTIDE SEQUENCE [LARGE SCALE GENOMIC DNA]</scope>
    <source>
        <strain evidence="2 3">D13</strain>
    </source>
</reference>
<dbReference type="AlphaFoldDB" id="A0A2P1PUX4"/>
<evidence type="ECO:0000256" key="1">
    <source>
        <dbReference type="SAM" id="SignalP"/>
    </source>
</evidence>
<dbReference type="EMBL" id="CP027860">
    <property type="protein sequence ID" value="AVP98643.1"/>
    <property type="molecule type" value="Genomic_DNA"/>
</dbReference>
<proteinExistence type="predicted"/>
<sequence>MVVRCLKATVLLATTLVVGSASAQLLEGLPDPAFGGTDAGTASVDFNLMANAFDDTVGLRRLGNGKLLLAARVAVPVGGIRRFRHGLARFNADGTADLSFSGDGKVVPAVPDPNFDYQPAGLVFTSEGKTLIFGARNDLQNQLFPAVVNVCRYNAAGSLDTTFDEDGCANPVIGIVEGETERVMDVDTLSNGGILITGQIEDDPAPGIDWSAFVYKLTANGAQDFSYGDGGLGYTLIKPANCDWCTPRSAVTTNDGSIYVFGSNQFAMSFVAKLDPNGHLDPSFGVGGYAIFSFANLHAIPGAQEFPVGGAIDSQGRIYHCGFIRQQNDNGKTVMTVARLDTAGMLDPGFSQGGRLVQPLIDVLPMSTVRDCLVDSADRLVMAVAVGGADGTSADFGVVRYLPSGERDARFNLAGFSRRGIDLGGPGIGHDLPKALIEDQGGLVLAGTANLENTDTPIRKLMLLRWRDEGVFSNSFE</sequence>